<dbReference type="EMBL" id="CM007387">
    <property type="protein sequence ID" value="ONK62913.1"/>
    <property type="molecule type" value="Genomic_DNA"/>
</dbReference>
<sequence>MEAILCDSKSLSSDQDGTNDQANIAIQATLCDSKRFDQISVILWGDLAEIEISSLENLKDAKPVVALLRVIGRCYLGEFQLSTKSSTLVLVNPEIPQCREMIDWYNLRLEVNDGTDTAYVTLFDEVEILIGCTAIAYVEMFEDESSECYQKMKSCLEKEYVFLVKISEKEESNRKVRCIIAQEVRKVEKIHPPTVETEETGKNKVIDARKRLFGLKSEMLKKKMKMEPCTSSS</sequence>
<gene>
    <name evidence="2" type="ORF">A4U43_C07F9420</name>
</gene>
<evidence type="ECO:0000313" key="2">
    <source>
        <dbReference type="EMBL" id="ONK62913.1"/>
    </source>
</evidence>
<dbReference type="AlphaFoldDB" id="A0A5P1EAX6"/>
<evidence type="ECO:0000259" key="1">
    <source>
        <dbReference type="Pfam" id="PF08646"/>
    </source>
</evidence>
<name>A0A5P1EAX6_ASPOF</name>
<dbReference type="Gene3D" id="2.40.50.140">
    <property type="entry name" value="Nucleic acid-binding proteins"/>
    <property type="match status" value="1"/>
</dbReference>
<organism evidence="2 3">
    <name type="scientific">Asparagus officinalis</name>
    <name type="common">Garden asparagus</name>
    <dbReference type="NCBI Taxonomy" id="4686"/>
    <lineage>
        <taxon>Eukaryota</taxon>
        <taxon>Viridiplantae</taxon>
        <taxon>Streptophyta</taxon>
        <taxon>Embryophyta</taxon>
        <taxon>Tracheophyta</taxon>
        <taxon>Spermatophyta</taxon>
        <taxon>Magnoliopsida</taxon>
        <taxon>Liliopsida</taxon>
        <taxon>Asparagales</taxon>
        <taxon>Asparagaceae</taxon>
        <taxon>Asparagoideae</taxon>
        <taxon>Asparagus</taxon>
    </lineage>
</organism>
<accession>A0A5P1EAX6</accession>
<protein>
    <recommendedName>
        <fullName evidence="1">Replication factor A C-terminal domain-containing protein</fullName>
    </recommendedName>
</protein>
<dbReference type="InterPro" id="IPR013955">
    <property type="entry name" value="Rep_factor-A_C"/>
</dbReference>
<dbReference type="Proteomes" id="UP000243459">
    <property type="component" value="Chromosome 7"/>
</dbReference>
<dbReference type="Gramene" id="ONK62913">
    <property type="protein sequence ID" value="ONK62913"/>
    <property type="gene ID" value="A4U43_C07F9420"/>
</dbReference>
<reference evidence="3" key="1">
    <citation type="journal article" date="2017" name="Nat. Commun.">
        <title>The asparagus genome sheds light on the origin and evolution of a young Y chromosome.</title>
        <authorList>
            <person name="Harkess A."/>
            <person name="Zhou J."/>
            <person name="Xu C."/>
            <person name="Bowers J.E."/>
            <person name="Van der Hulst R."/>
            <person name="Ayyampalayam S."/>
            <person name="Mercati F."/>
            <person name="Riccardi P."/>
            <person name="McKain M.R."/>
            <person name="Kakrana A."/>
            <person name="Tang H."/>
            <person name="Ray J."/>
            <person name="Groenendijk J."/>
            <person name="Arikit S."/>
            <person name="Mathioni S.M."/>
            <person name="Nakano M."/>
            <person name="Shan H."/>
            <person name="Telgmann-Rauber A."/>
            <person name="Kanno A."/>
            <person name="Yue Z."/>
            <person name="Chen H."/>
            <person name="Li W."/>
            <person name="Chen Y."/>
            <person name="Xu X."/>
            <person name="Zhang Y."/>
            <person name="Luo S."/>
            <person name="Chen H."/>
            <person name="Gao J."/>
            <person name="Mao Z."/>
            <person name="Pires J.C."/>
            <person name="Luo M."/>
            <person name="Kudrna D."/>
            <person name="Wing R.A."/>
            <person name="Meyers B.C."/>
            <person name="Yi K."/>
            <person name="Kong H."/>
            <person name="Lavrijsen P."/>
            <person name="Sunseri F."/>
            <person name="Falavigna A."/>
            <person name="Ye Y."/>
            <person name="Leebens-Mack J.H."/>
            <person name="Chen G."/>
        </authorList>
    </citation>
    <scope>NUCLEOTIDE SEQUENCE [LARGE SCALE GENOMIC DNA]</scope>
    <source>
        <strain evidence="3">cv. DH0086</strain>
    </source>
</reference>
<evidence type="ECO:0000313" key="3">
    <source>
        <dbReference type="Proteomes" id="UP000243459"/>
    </source>
</evidence>
<proteinExistence type="predicted"/>
<keyword evidence="3" id="KW-1185">Reference proteome</keyword>
<feature type="domain" description="Replication factor A C-terminal" evidence="1">
    <location>
        <begin position="105"/>
        <end position="178"/>
    </location>
</feature>
<dbReference type="Pfam" id="PF08646">
    <property type="entry name" value="Rep_fac-A_C"/>
    <property type="match status" value="1"/>
</dbReference>
<dbReference type="SUPFAM" id="SSF50249">
    <property type="entry name" value="Nucleic acid-binding proteins"/>
    <property type="match status" value="2"/>
</dbReference>
<dbReference type="InterPro" id="IPR012340">
    <property type="entry name" value="NA-bd_OB-fold"/>
</dbReference>